<dbReference type="RefSeq" id="WP_184870139.1">
    <property type="nucleotide sequence ID" value="NZ_BAAAWY010000039.1"/>
</dbReference>
<feature type="chain" id="PRO_5031363284" evidence="2">
    <location>
        <begin position="25"/>
        <end position="146"/>
    </location>
</feature>
<comment type="caution">
    <text evidence="3">The sequence shown here is derived from an EMBL/GenBank/DDBJ whole genome shotgun (WGS) entry which is preliminary data.</text>
</comment>
<name>A0A7W9KS32_9PSEU</name>
<reference evidence="3 4" key="1">
    <citation type="submission" date="2020-08" db="EMBL/GenBank/DDBJ databases">
        <title>Sequencing the genomes of 1000 actinobacteria strains.</title>
        <authorList>
            <person name="Klenk H.-P."/>
        </authorList>
    </citation>
    <scope>NUCLEOTIDE SEQUENCE [LARGE SCALE GENOMIC DNA]</scope>
    <source>
        <strain evidence="3 4">DSM 43851</strain>
    </source>
</reference>
<keyword evidence="2" id="KW-0732">Signal</keyword>
<dbReference type="Pfam" id="PF18906">
    <property type="entry name" value="Phage_tube_2"/>
    <property type="match status" value="1"/>
</dbReference>
<dbReference type="InterPro" id="IPR044000">
    <property type="entry name" value="Phage_tube_2"/>
</dbReference>
<dbReference type="AlphaFoldDB" id="A0A7W9KS32"/>
<protein>
    <submittedName>
        <fullName evidence="3">Uncharacterized protein</fullName>
    </submittedName>
</protein>
<evidence type="ECO:0000256" key="1">
    <source>
        <dbReference type="SAM" id="MobiDB-lite"/>
    </source>
</evidence>
<evidence type="ECO:0000313" key="3">
    <source>
        <dbReference type="EMBL" id="MBB5897690.1"/>
    </source>
</evidence>
<accession>A0A7W9KS32</accession>
<evidence type="ECO:0000313" key="4">
    <source>
        <dbReference type="Proteomes" id="UP000585638"/>
    </source>
</evidence>
<feature type="region of interest" description="Disordered" evidence="1">
    <location>
        <begin position="111"/>
        <end position="146"/>
    </location>
</feature>
<organism evidence="3 4">
    <name type="scientific">Kutzneria kofuensis</name>
    <dbReference type="NCBI Taxonomy" id="103725"/>
    <lineage>
        <taxon>Bacteria</taxon>
        <taxon>Bacillati</taxon>
        <taxon>Actinomycetota</taxon>
        <taxon>Actinomycetes</taxon>
        <taxon>Pseudonocardiales</taxon>
        <taxon>Pseudonocardiaceae</taxon>
        <taxon>Kutzneria</taxon>
    </lineage>
</organism>
<gene>
    <name evidence="3" type="ORF">BJ998_008949</name>
</gene>
<sequence length="146" mass="14780">MRRREVIVGLLGVTMLMGASAAAAQPVSAYTLTLYPSEVRPGGEIRVELQSQDVLDPCGGMATSPGFVAPIELQLSSHTVHSGTGQVITKPGVYQVTVSCPPGGSVTQTFTITGGPSTTPKPPATAPRPKRVTPVGAPETGGGGTA</sequence>
<proteinExistence type="predicted"/>
<dbReference type="EMBL" id="JACHIR010000003">
    <property type="protein sequence ID" value="MBB5897690.1"/>
    <property type="molecule type" value="Genomic_DNA"/>
</dbReference>
<evidence type="ECO:0000256" key="2">
    <source>
        <dbReference type="SAM" id="SignalP"/>
    </source>
</evidence>
<dbReference type="Proteomes" id="UP000585638">
    <property type="component" value="Unassembled WGS sequence"/>
</dbReference>
<keyword evidence="4" id="KW-1185">Reference proteome</keyword>
<feature type="signal peptide" evidence="2">
    <location>
        <begin position="1"/>
        <end position="24"/>
    </location>
</feature>